<evidence type="ECO:0000313" key="6">
    <source>
        <dbReference type="EMBL" id="WLI16692.1"/>
    </source>
</evidence>
<dbReference type="Proteomes" id="UP001230768">
    <property type="component" value="Chromosome"/>
</dbReference>
<comment type="similarity">
    <text evidence="1">Belongs to the LysR transcriptional regulatory family.</text>
</comment>
<dbReference type="RefSeq" id="WP_305422378.1">
    <property type="nucleotide sequence ID" value="NZ_CP117430.1"/>
</dbReference>
<proteinExistence type="inferred from homology"/>
<dbReference type="PANTHER" id="PTHR30537:SF72">
    <property type="entry name" value="LYSR FAMILY TRANSCRIPTIONAL REGULATOR"/>
    <property type="match status" value="1"/>
</dbReference>
<evidence type="ECO:0000259" key="5">
    <source>
        <dbReference type="PROSITE" id="PS50931"/>
    </source>
</evidence>
<dbReference type="Pfam" id="PF00126">
    <property type="entry name" value="HTH_1"/>
    <property type="match status" value="1"/>
</dbReference>
<dbReference type="InterPro" id="IPR036390">
    <property type="entry name" value="WH_DNA-bd_sf"/>
</dbReference>
<keyword evidence="7" id="KW-1185">Reference proteome</keyword>
<dbReference type="EMBL" id="CP117430">
    <property type="protein sequence ID" value="WLI16692.1"/>
    <property type="molecule type" value="Genomic_DNA"/>
</dbReference>
<accession>A0ABY9GLQ0</accession>
<dbReference type="InterPro" id="IPR000847">
    <property type="entry name" value="LysR_HTH_N"/>
</dbReference>
<dbReference type="InterPro" id="IPR058163">
    <property type="entry name" value="LysR-type_TF_proteobact-type"/>
</dbReference>
<dbReference type="Gene3D" id="3.40.190.290">
    <property type="match status" value="1"/>
</dbReference>
<protein>
    <submittedName>
        <fullName evidence="6">LysR family transcriptional regulator</fullName>
    </submittedName>
</protein>
<dbReference type="InterPro" id="IPR005119">
    <property type="entry name" value="LysR_subst-bd"/>
</dbReference>
<dbReference type="PROSITE" id="PS50931">
    <property type="entry name" value="HTH_LYSR"/>
    <property type="match status" value="1"/>
</dbReference>
<evidence type="ECO:0000256" key="2">
    <source>
        <dbReference type="ARBA" id="ARBA00023015"/>
    </source>
</evidence>
<dbReference type="SUPFAM" id="SSF53850">
    <property type="entry name" value="Periplasmic binding protein-like II"/>
    <property type="match status" value="1"/>
</dbReference>
<keyword evidence="4" id="KW-0804">Transcription</keyword>
<feature type="domain" description="HTH lysR-type" evidence="5">
    <location>
        <begin position="1"/>
        <end position="60"/>
    </location>
</feature>
<dbReference type="Pfam" id="PF03466">
    <property type="entry name" value="LysR_substrate"/>
    <property type="match status" value="1"/>
</dbReference>
<dbReference type="PANTHER" id="PTHR30537">
    <property type="entry name" value="HTH-TYPE TRANSCRIPTIONAL REGULATOR"/>
    <property type="match status" value="1"/>
</dbReference>
<sequence>MLESVAAFSVFVQVAELRSFVAAGRAMGVSASAIGKRISRLEERLGVQLFQRSTRSISLTPEGEKLLERSRRILDEIEEIQTELSSAADLPQGKLKVSLAPISDVFLDHLARFNERYPQIELELDYAERNVDIIQEGFDAAIRVGDGADSNLRAHHMGDFRRLIVASPAYLLRHGVPTRPQQLLEHKLLHYRSPNSGKVEPWPLNDCGELHLPTSMICNDINTRIDFALKGLGIACLPDISIRKPLREGLLTPMLLDHTANSTKIHALWPHAHQHTSRQKAFIDFIKSVDF</sequence>
<evidence type="ECO:0000256" key="1">
    <source>
        <dbReference type="ARBA" id="ARBA00009437"/>
    </source>
</evidence>
<evidence type="ECO:0000313" key="7">
    <source>
        <dbReference type="Proteomes" id="UP001230768"/>
    </source>
</evidence>
<evidence type="ECO:0000256" key="4">
    <source>
        <dbReference type="ARBA" id="ARBA00023163"/>
    </source>
</evidence>
<gene>
    <name evidence="6" type="ORF">PSH88_20885</name>
</gene>
<evidence type="ECO:0000256" key="3">
    <source>
        <dbReference type="ARBA" id="ARBA00023125"/>
    </source>
</evidence>
<reference evidence="6 7" key="1">
    <citation type="submission" date="2023-02" db="EMBL/GenBank/DDBJ databases">
        <title>Evolution of Hrp T3SS in non-pathogenic Pseudomonas fluorescens.</title>
        <authorList>
            <person name="Liao K."/>
            <person name="Wei H."/>
            <person name="Gu Y."/>
        </authorList>
    </citation>
    <scope>NUCLEOTIDE SEQUENCE [LARGE SCALE GENOMIC DNA]</scope>
    <source>
        <strain evidence="6 7">FP607</strain>
    </source>
</reference>
<dbReference type="CDD" id="cd08476">
    <property type="entry name" value="PBP2_CrgA_like_7"/>
    <property type="match status" value="1"/>
</dbReference>
<dbReference type="SUPFAM" id="SSF46785">
    <property type="entry name" value="Winged helix' DNA-binding domain"/>
    <property type="match status" value="1"/>
</dbReference>
<dbReference type="Gene3D" id="1.10.10.10">
    <property type="entry name" value="Winged helix-like DNA-binding domain superfamily/Winged helix DNA-binding domain"/>
    <property type="match status" value="1"/>
</dbReference>
<name>A0ABY9GLQ0_9PSED</name>
<dbReference type="InterPro" id="IPR036388">
    <property type="entry name" value="WH-like_DNA-bd_sf"/>
</dbReference>
<organism evidence="6 7">
    <name type="scientific">Pseudomonas wuhanensis</name>
    <dbReference type="NCBI Taxonomy" id="2954098"/>
    <lineage>
        <taxon>Bacteria</taxon>
        <taxon>Pseudomonadati</taxon>
        <taxon>Pseudomonadota</taxon>
        <taxon>Gammaproteobacteria</taxon>
        <taxon>Pseudomonadales</taxon>
        <taxon>Pseudomonadaceae</taxon>
        <taxon>Pseudomonas</taxon>
    </lineage>
</organism>
<keyword evidence="3" id="KW-0238">DNA-binding</keyword>
<keyword evidence="2" id="KW-0805">Transcription regulation</keyword>